<organism evidence="1">
    <name type="scientific">Methylobacterium oryzae CBMB20</name>
    <dbReference type="NCBI Taxonomy" id="693986"/>
    <lineage>
        <taxon>Bacteria</taxon>
        <taxon>Pseudomonadati</taxon>
        <taxon>Pseudomonadota</taxon>
        <taxon>Alphaproteobacteria</taxon>
        <taxon>Hyphomicrobiales</taxon>
        <taxon>Methylobacteriaceae</taxon>
        <taxon>Methylobacterium</taxon>
    </lineage>
</organism>
<name>A0A088B2B9_9HYPH</name>
<accession>A0A088B2B9</accession>
<evidence type="ECO:0000313" key="1">
    <source>
        <dbReference type="EMBL" id="AGO88283.1"/>
    </source>
</evidence>
<protein>
    <submittedName>
        <fullName evidence="1">Protein of unassigned function</fullName>
    </submittedName>
</protein>
<dbReference type="EMBL" id="JX627580">
    <property type="protein sequence ID" value="AGO88283.1"/>
    <property type="molecule type" value="Genomic_DNA"/>
</dbReference>
<proteinExistence type="predicted"/>
<keyword evidence="1" id="KW-0614">Plasmid</keyword>
<sequence>MYFEIKKSVRVTILVHFDRQIVDDHLIKNFLGTPPNNE</sequence>
<geneLocation type="plasmid" evidence="1">
    <name>pMOC1</name>
</geneLocation>
<reference evidence="1" key="1">
    <citation type="journal article" date="2014" name="PLoS ONE">
        <title>Genome Information of Methylobacterium oryzae, a Plant-Probiotic Methylotroph in the Phyllosphere.</title>
        <authorList>
            <person name="Kwak M.J."/>
            <person name="Jeong H."/>
            <person name="Madhaiyan M."/>
            <person name="Lee Y."/>
            <person name="Sa T.M."/>
            <person name="Oh T.K."/>
            <person name="Kim J.F."/>
        </authorList>
    </citation>
    <scope>NUCLEOTIDE SEQUENCE</scope>
    <source>
        <strain evidence="1">CBMB20</strain>
        <plasmid evidence="1">pMOC1</plasmid>
    </source>
</reference>
<dbReference type="AlphaFoldDB" id="A0A088B2B9"/>
<gene>
    <name evidence="1" type="ORF">MOC_1p0045</name>
</gene>